<organism evidence="4 5">
    <name type="scientific">Tulasnella calospora MUT 4182</name>
    <dbReference type="NCBI Taxonomy" id="1051891"/>
    <lineage>
        <taxon>Eukaryota</taxon>
        <taxon>Fungi</taxon>
        <taxon>Dikarya</taxon>
        <taxon>Basidiomycota</taxon>
        <taxon>Agaricomycotina</taxon>
        <taxon>Agaricomycetes</taxon>
        <taxon>Cantharellales</taxon>
        <taxon>Tulasnellaceae</taxon>
        <taxon>Tulasnella</taxon>
    </lineage>
</organism>
<feature type="compositionally biased region" description="Low complexity" evidence="2">
    <location>
        <begin position="453"/>
        <end position="467"/>
    </location>
</feature>
<feature type="region of interest" description="Disordered" evidence="2">
    <location>
        <begin position="287"/>
        <end position="381"/>
    </location>
</feature>
<evidence type="ECO:0000313" key="4">
    <source>
        <dbReference type="EMBL" id="KIO21750.1"/>
    </source>
</evidence>
<reference evidence="5" key="2">
    <citation type="submission" date="2015-01" db="EMBL/GenBank/DDBJ databases">
        <title>Evolutionary Origins and Diversification of the Mycorrhizal Mutualists.</title>
        <authorList>
            <consortium name="DOE Joint Genome Institute"/>
            <consortium name="Mycorrhizal Genomics Consortium"/>
            <person name="Kohler A."/>
            <person name="Kuo A."/>
            <person name="Nagy L.G."/>
            <person name="Floudas D."/>
            <person name="Copeland A."/>
            <person name="Barry K.W."/>
            <person name="Cichocki N."/>
            <person name="Veneault-Fourrey C."/>
            <person name="LaButti K."/>
            <person name="Lindquist E.A."/>
            <person name="Lipzen A."/>
            <person name="Lundell T."/>
            <person name="Morin E."/>
            <person name="Murat C."/>
            <person name="Riley R."/>
            <person name="Ohm R."/>
            <person name="Sun H."/>
            <person name="Tunlid A."/>
            <person name="Henrissat B."/>
            <person name="Grigoriev I.V."/>
            <person name="Hibbett D.S."/>
            <person name="Martin F."/>
        </authorList>
    </citation>
    <scope>NUCLEOTIDE SEQUENCE [LARGE SCALE GENOMIC DNA]</scope>
    <source>
        <strain evidence="5">MUT 4182</strain>
    </source>
</reference>
<feature type="region of interest" description="Disordered" evidence="2">
    <location>
        <begin position="439"/>
        <end position="482"/>
    </location>
</feature>
<keyword evidence="1" id="KW-0862">Zinc</keyword>
<name>A0A0C3Q101_9AGAM</name>
<evidence type="ECO:0000259" key="3">
    <source>
        <dbReference type="PROSITE" id="PS50157"/>
    </source>
</evidence>
<dbReference type="PROSITE" id="PS50157">
    <property type="entry name" value="ZINC_FINGER_C2H2_2"/>
    <property type="match status" value="1"/>
</dbReference>
<evidence type="ECO:0000256" key="2">
    <source>
        <dbReference type="SAM" id="MobiDB-lite"/>
    </source>
</evidence>
<evidence type="ECO:0000256" key="1">
    <source>
        <dbReference type="PROSITE-ProRule" id="PRU00042"/>
    </source>
</evidence>
<feature type="region of interest" description="Disordered" evidence="2">
    <location>
        <begin position="23"/>
        <end position="81"/>
    </location>
</feature>
<sequence length="565" mass="58576">MPPVDGDSSNAPVAALSLLSLAASSSTPQARSVPRAAPTTSISRSGQQPPPAPATTALSGPPPVGSTSTPISPPLSSTSPTFTNAAIRVVPAHNARGMTASATQPKARRLSSASQTKRRLSEATAATIHASAADDLIRGTSVVSNSGLTAAAASLSLSSSPPTTAPPVRSVQQLIQKQSSDPSGDGNDEDSAPNTGSGRKKGVIYRCETCSKVYRHPNCLLKHRWEHSPAWREASKFLLSKHQQVQLLEAAAILSHITPREDTSGGATSLPDDRALWPSYLSGGALAAPSTRVPAPGAKGSNLTVTKVRGASGPWGSSPQVKQEDSSEEGSEPSDSAQGLSKGVSAMSLPTTSTLSFRPRPPVTDNAAKRSPSPNATSGTFGADSESGFYYGSIGAIPAQPLSPTSPLDHSFRFGGNSQSFQSSFAMHAPPYARGGAAVTTSHRAGHHRHTRTSSSVSSSYTRSSIRGGMEEEDDMMDDDYDDVGYLDKASAFSYGSVGTYPTSVSPSLASGRGAVNGAKRRSNGDTSDFDILDERDEADDTLDVDEESDEHQGGAGMPINMDMD</sequence>
<proteinExistence type="predicted"/>
<accession>A0A0C3Q101</accession>
<gene>
    <name evidence="4" type="ORF">M407DRAFT_10240</name>
</gene>
<dbReference type="OrthoDB" id="2152896at2759"/>
<dbReference type="HOGENOM" id="CLU_482489_0_0_1"/>
<keyword evidence="1" id="KW-0479">Metal-binding</keyword>
<dbReference type="Proteomes" id="UP000054248">
    <property type="component" value="Unassembled WGS sequence"/>
</dbReference>
<dbReference type="GO" id="GO:0008270">
    <property type="term" value="F:zinc ion binding"/>
    <property type="evidence" value="ECO:0007669"/>
    <property type="project" value="UniProtKB-KW"/>
</dbReference>
<feature type="region of interest" description="Disordered" evidence="2">
    <location>
        <begin position="93"/>
        <end position="125"/>
    </location>
</feature>
<dbReference type="STRING" id="1051891.A0A0C3Q101"/>
<feature type="compositionally biased region" description="Polar residues" evidence="2">
    <location>
        <begin position="170"/>
        <end position="182"/>
    </location>
</feature>
<reference evidence="4 5" key="1">
    <citation type="submission" date="2014-04" db="EMBL/GenBank/DDBJ databases">
        <authorList>
            <consortium name="DOE Joint Genome Institute"/>
            <person name="Kuo A."/>
            <person name="Girlanda M."/>
            <person name="Perotto S."/>
            <person name="Kohler A."/>
            <person name="Nagy L.G."/>
            <person name="Floudas D."/>
            <person name="Copeland A."/>
            <person name="Barry K.W."/>
            <person name="Cichocki N."/>
            <person name="Veneault-Fourrey C."/>
            <person name="LaButti K."/>
            <person name="Lindquist E.A."/>
            <person name="Lipzen A."/>
            <person name="Lundell T."/>
            <person name="Morin E."/>
            <person name="Murat C."/>
            <person name="Sun H."/>
            <person name="Tunlid A."/>
            <person name="Henrissat B."/>
            <person name="Grigoriev I.V."/>
            <person name="Hibbett D.S."/>
            <person name="Martin F."/>
            <person name="Nordberg H.P."/>
            <person name="Cantor M.N."/>
            <person name="Hua S.X."/>
        </authorList>
    </citation>
    <scope>NUCLEOTIDE SEQUENCE [LARGE SCALE GENOMIC DNA]</scope>
    <source>
        <strain evidence="4 5">MUT 4182</strain>
    </source>
</reference>
<dbReference type="EMBL" id="KN823129">
    <property type="protein sequence ID" value="KIO21750.1"/>
    <property type="molecule type" value="Genomic_DNA"/>
</dbReference>
<dbReference type="AlphaFoldDB" id="A0A0C3Q101"/>
<feature type="domain" description="C2H2-type" evidence="3">
    <location>
        <begin position="205"/>
        <end position="228"/>
    </location>
</feature>
<feature type="compositionally biased region" description="Acidic residues" evidence="2">
    <location>
        <begin position="528"/>
        <end position="550"/>
    </location>
</feature>
<feature type="compositionally biased region" description="Polar residues" evidence="2">
    <location>
        <begin position="500"/>
        <end position="509"/>
    </location>
</feature>
<dbReference type="PROSITE" id="PS00028">
    <property type="entry name" value="ZINC_FINGER_C2H2_1"/>
    <property type="match status" value="1"/>
</dbReference>
<feature type="compositionally biased region" description="Acidic residues" evidence="2">
    <location>
        <begin position="471"/>
        <end position="482"/>
    </location>
</feature>
<feature type="compositionally biased region" description="Low complexity" evidence="2">
    <location>
        <begin position="54"/>
        <end position="81"/>
    </location>
</feature>
<feature type="region of interest" description="Disordered" evidence="2">
    <location>
        <begin position="156"/>
        <end position="200"/>
    </location>
</feature>
<keyword evidence="1" id="KW-0863">Zinc-finger</keyword>
<dbReference type="InterPro" id="IPR013087">
    <property type="entry name" value="Znf_C2H2_type"/>
</dbReference>
<protein>
    <recommendedName>
        <fullName evidence="3">C2H2-type domain-containing protein</fullName>
    </recommendedName>
</protein>
<evidence type="ECO:0000313" key="5">
    <source>
        <dbReference type="Proteomes" id="UP000054248"/>
    </source>
</evidence>
<feature type="region of interest" description="Disordered" evidence="2">
    <location>
        <begin position="498"/>
        <end position="565"/>
    </location>
</feature>
<keyword evidence="5" id="KW-1185">Reference proteome</keyword>